<comment type="caution">
    <text evidence="8">The sequence shown here is derived from an EMBL/GenBank/DDBJ whole genome shotgun (WGS) entry which is preliminary data.</text>
</comment>
<dbReference type="SUPFAM" id="SSF56281">
    <property type="entry name" value="Metallo-hydrolase/oxidoreductase"/>
    <property type="match status" value="1"/>
</dbReference>
<dbReference type="GO" id="GO:0005847">
    <property type="term" value="C:mRNA cleavage and polyadenylation specificity factor complex"/>
    <property type="evidence" value="ECO:0007669"/>
    <property type="project" value="InterPro"/>
</dbReference>
<proteinExistence type="inferred from homology"/>
<feature type="transmembrane region" description="Helical" evidence="6">
    <location>
        <begin position="38"/>
        <end position="61"/>
    </location>
</feature>
<evidence type="ECO:0000256" key="6">
    <source>
        <dbReference type="SAM" id="Phobius"/>
    </source>
</evidence>
<dbReference type="InterPro" id="IPR027075">
    <property type="entry name" value="CPSF2"/>
</dbReference>
<keyword evidence="4" id="KW-0694">RNA-binding</keyword>
<accession>A0A7J6Y9F2</accession>
<dbReference type="GO" id="GO:0006398">
    <property type="term" value="P:mRNA 3'-end processing by stem-loop binding and cleavage"/>
    <property type="evidence" value="ECO:0007669"/>
    <property type="project" value="InterPro"/>
</dbReference>
<dbReference type="PANTHER" id="PTHR45922:SF1">
    <property type="entry name" value="CLEAVAGE AND POLYADENYLATION SPECIFICITY FACTOR SUBUNIT 2"/>
    <property type="match status" value="1"/>
</dbReference>
<reference evidence="8 9" key="1">
    <citation type="journal article" date="2019" name="Genome Biol. Evol.">
        <title>Nanopore Sequencing Significantly Improves Genome Assembly of the Protozoan Parasite Trypanosoma cruzi.</title>
        <authorList>
            <person name="Diaz-Viraque F."/>
            <person name="Pita S."/>
            <person name="Greif G."/>
            <person name="de Souza R.C.M."/>
            <person name="Iraola G."/>
            <person name="Robello C."/>
        </authorList>
    </citation>
    <scope>NUCLEOTIDE SEQUENCE [LARGE SCALE GENOMIC DNA]</scope>
    <source>
        <strain evidence="8 9">Berenice</strain>
    </source>
</reference>
<evidence type="ECO:0000256" key="2">
    <source>
        <dbReference type="ARBA" id="ARBA00022664"/>
    </source>
</evidence>
<evidence type="ECO:0000256" key="1">
    <source>
        <dbReference type="ARBA" id="ARBA00004123"/>
    </source>
</evidence>
<evidence type="ECO:0000256" key="5">
    <source>
        <dbReference type="SAM" id="MobiDB-lite"/>
    </source>
</evidence>
<feature type="domain" description="Beta-Casp" evidence="7">
    <location>
        <begin position="339"/>
        <end position="460"/>
    </location>
</feature>
<comment type="similarity">
    <text evidence="4">Belongs to the metallo-beta-lactamase superfamily. RNA-metabolizing metallo-beta-lactamase-like family. CPSF2/YSH1 subfamily.</text>
</comment>
<dbReference type="Pfam" id="PF16661">
    <property type="entry name" value="Lactamase_B_6"/>
    <property type="match status" value="1"/>
</dbReference>
<dbReference type="InterPro" id="IPR036866">
    <property type="entry name" value="RibonucZ/Hydroxyglut_hydro"/>
</dbReference>
<keyword evidence="2 4" id="KW-0507">mRNA processing</keyword>
<dbReference type="InterPro" id="IPR022712">
    <property type="entry name" value="Beta_Casp"/>
</dbReference>
<feature type="region of interest" description="Disordered" evidence="5">
    <location>
        <begin position="512"/>
        <end position="531"/>
    </location>
</feature>
<dbReference type="SMART" id="SM01027">
    <property type="entry name" value="Beta-Casp"/>
    <property type="match status" value="1"/>
</dbReference>
<evidence type="ECO:0000259" key="7">
    <source>
        <dbReference type="SMART" id="SM01027"/>
    </source>
</evidence>
<evidence type="ECO:0000313" key="9">
    <source>
        <dbReference type="Proteomes" id="UP000583944"/>
    </source>
</evidence>
<organism evidence="8 9">
    <name type="scientific">Trypanosoma cruzi</name>
    <dbReference type="NCBI Taxonomy" id="5693"/>
    <lineage>
        <taxon>Eukaryota</taxon>
        <taxon>Discoba</taxon>
        <taxon>Euglenozoa</taxon>
        <taxon>Kinetoplastea</taxon>
        <taxon>Metakinetoplastina</taxon>
        <taxon>Trypanosomatida</taxon>
        <taxon>Trypanosomatidae</taxon>
        <taxon>Trypanosoma</taxon>
        <taxon>Schizotrypanum</taxon>
    </lineage>
</organism>
<sequence>MGIKFKLFLSLAFFFFAAFFIAIFFLSFMLFAPADQRILVVSFFFTFLCLCACYLYSFFFFIFPVSFINGRDFILSILAMLRASASSIKLTNLYGAPTGDTYHPSTPFANLIEIDGVRILLDCGWNDEFDVNFLDALMPYLGDVHAVLFSTPELVSCGALPFVMEHIPTGTCVAAAGSTAKMGLHGVLHPFLYLFPNVKTWRLENGLDFEMTVDKVYSAFRSVTEPYGGKVTIRHRDAEVECYPIFSGRMLGGHGWLIKYKIDELFYCPDFSLKPSYALKRFLPPTTSTLLFIDGSPFHLSGNTGRKYEEQLNALIREILGTLRNGKDVLIPVSVVGRGLEILTIVTHLLTEKGGDNYTVVFASIQAAELVAKASTMTEALLDEIILSERQLFANVVTCKTAEEVLSVAGPKICIADGETLDYGVSAELLGHFLQADADERENLVVLTGAPKPHTNAFTMAAAKKGDAIDLRYTIRSPLGKEELEEYYLQIELEMEEQRKALEGGAYEVASLEDENSDNDNDAGNEDEKQLRVTQQCTPGLVLPSYMSFVSKHLQFPILETAASLANAMFKKVDYAYGLPISEEMQFLMRRKAPARIYSDEGPEGIQMHNDAQAEANIPSKTFVNTAVVSKNSRVFMTDLSGFADAAIMRSLLKSRFSFAKKIVLIRGTVDDHRALYQFCRSEKVMKCGENVFFPRTQRTHLELATHVYSYMVQLDPTLANALPSALRRVKESRSSGFWDVGWVDGALESSFVSLTPEDDERQSVKRLRAEGNDGEIKDGVFTLVPLFGERAQQCARERELRGMQRGLFYVGDVDLHRLRDVARSEMGLRGEFHKNAPMLVFDAGLCVRKSANGNFSLSSMISPSVFALRKTVYGQFSQTL</sequence>
<comment type="subcellular location">
    <subcellularLocation>
        <location evidence="1 4">Nucleus</location>
    </subcellularLocation>
</comment>
<dbReference type="Gene3D" id="3.60.15.10">
    <property type="entry name" value="Ribonuclease Z/Hydroxyacylglutathione hydrolase-like"/>
    <property type="match status" value="1"/>
</dbReference>
<dbReference type="Proteomes" id="UP000583944">
    <property type="component" value="Unassembled WGS sequence"/>
</dbReference>
<protein>
    <recommendedName>
        <fullName evidence="4">Cleavage and polyadenylation specificity factor subunit 2</fullName>
    </recommendedName>
    <alternativeName>
        <fullName evidence="4">Cleavage and polyadenylation specificity factor 100 kDa subunit</fullName>
    </alternativeName>
</protein>
<feature type="transmembrane region" description="Helical" evidence="6">
    <location>
        <begin position="7"/>
        <end position="32"/>
    </location>
</feature>
<keyword evidence="6" id="KW-0472">Membrane</keyword>
<evidence type="ECO:0000256" key="3">
    <source>
        <dbReference type="ARBA" id="ARBA00023242"/>
    </source>
</evidence>
<dbReference type="EMBL" id="JABDHM010000020">
    <property type="protein sequence ID" value="KAF5223307.1"/>
    <property type="molecule type" value="Genomic_DNA"/>
</dbReference>
<dbReference type="InterPro" id="IPR025069">
    <property type="entry name" value="Cpsf2_C"/>
</dbReference>
<keyword evidence="3 4" id="KW-0539">Nucleus</keyword>
<keyword evidence="6" id="KW-0812">Transmembrane</keyword>
<evidence type="ECO:0000256" key="4">
    <source>
        <dbReference type="RuleBase" id="RU365006"/>
    </source>
</evidence>
<dbReference type="GO" id="GO:0003723">
    <property type="term" value="F:RNA binding"/>
    <property type="evidence" value="ECO:0007669"/>
    <property type="project" value="UniProtKB-KW"/>
</dbReference>
<keyword evidence="6" id="KW-1133">Transmembrane helix</keyword>
<dbReference type="VEuPathDB" id="TriTrypDB:ECC02_003585"/>
<gene>
    <name evidence="8" type="ORF">ECC02_003585</name>
</gene>
<dbReference type="PANTHER" id="PTHR45922">
    <property type="entry name" value="CLEAVAGE AND POLYADENYLATION SPECIFICITY FACTOR SUBUNIT 2"/>
    <property type="match status" value="1"/>
</dbReference>
<evidence type="ECO:0000313" key="8">
    <source>
        <dbReference type="EMBL" id="KAF5223307.1"/>
    </source>
</evidence>
<name>A0A7J6Y9F2_TRYCR</name>
<dbReference type="AlphaFoldDB" id="A0A7J6Y9F2"/>
<dbReference type="InterPro" id="IPR001279">
    <property type="entry name" value="Metallo-B-lactamas"/>
</dbReference>
<dbReference type="Pfam" id="PF13299">
    <property type="entry name" value="CPSF100_C"/>
    <property type="match status" value="1"/>
</dbReference>
<feature type="compositionally biased region" description="Acidic residues" evidence="5">
    <location>
        <begin position="512"/>
        <end position="525"/>
    </location>
</feature>